<dbReference type="InterPro" id="IPR005702">
    <property type="entry name" value="Wzc-like_C"/>
</dbReference>
<name>A0A2W5FK46_9BACT</name>
<comment type="caution">
    <text evidence="4">The sequence shown here is derived from an EMBL/GenBank/DDBJ whole genome shotgun (WGS) entry which is preliminary data.</text>
</comment>
<evidence type="ECO:0000313" key="4">
    <source>
        <dbReference type="EMBL" id="PZP56321.1"/>
    </source>
</evidence>
<dbReference type="Proteomes" id="UP000249739">
    <property type="component" value="Unassembled WGS sequence"/>
</dbReference>
<dbReference type="CDD" id="cd05387">
    <property type="entry name" value="BY-kinase"/>
    <property type="match status" value="1"/>
</dbReference>
<dbReference type="InterPro" id="IPR050445">
    <property type="entry name" value="Bact_polysacc_biosynth/exp"/>
</dbReference>
<gene>
    <name evidence="4" type="ORF">DI586_04150</name>
</gene>
<dbReference type="PANTHER" id="PTHR32309">
    <property type="entry name" value="TYROSINE-PROTEIN KINASE"/>
    <property type="match status" value="1"/>
</dbReference>
<dbReference type="Gene3D" id="3.40.50.300">
    <property type="entry name" value="P-loop containing nucleotide triphosphate hydrolases"/>
    <property type="match status" value="1"/>
</dbReference>
<accession>A0A2W5FK46</accession>
<keyword evidence="2" id="KW-0067">ATP-binding</keyword>
<keyword evidence="1" id="KW-0547">Nucleotide-binding</keyword>
<keyword evidence="3" id="KW-0175">Coiled coil</keyword>
<dbReference type="AlphaFoldDB" id="A0A2W5FK46"/>
<sequence>MISRTTKGKAVFVFLCVILSALLVYFISARSQGNYTASLEFGIAYANENGKPDLVKEKNLLLSNEILVQVMRELNLLPASTSRFRSFDLGNANTAPADHQTRDKIAVFKKDLTVNVKSATSSIEILYTGIESSKVKKTLEVLFEKYRDWRRDTASSDFDTQSISADKEISEKREIFLQSQKQILDLMEAQKNPADPLQAKKTELDAKISALKLRYGPKHPSLIEALKQRDALEAQKAGVSENAQLLQLKKKLELDFKNLDEAMRKSVALEQQKMSSPAAIEILPMGDVVVRDLSDKIPYKVTGAALAAFLLSLLYLKIRSRYQPYFETADDIKPATGFECIASIPGLANVITGEAPMPSGDTAEKLKILRHELKLRADTTPSKLLTVTSSINEEGAAALVMGLGRLAARSGENVLILEADLRAPTLQLALPQNSIRNLVDYLSGQARIEDVIYKTDVSGVHVIYSTAVPNTALDLVSSEKMKTLLHSLREVYDLTLALAPPSSAGPDARILSTISDQVLYCVKAGQTGRKQVLAGLFGYSASNTSLVLIQN</sequence>
<evidence type="ECO:0008006" key="6">
    <source>
        <dbReference type="Google" id="ProtNLM"/>
    </source>
</evidence>
<evidence type="ECO:0000256" key="2">
    <source>
        <dbReference type="ARBA" id="ARBA00022840"/>
    </source>
</evidence>
<evidence type="ECO:0000256" key="1">
    <source>
        <dbReference type="ARBA" id="ARBA00022741"/>
    </source>
</evidence>
<reference evidence="4 5" key="1">
    <citation type="submission" date="2017-08" db="EMBL/GenBank/DDBJ databases">
        <title>Infants hospitalized years apart are colonized by the same room-sourced microbial strains.</title>
        <authorList>
            <person name="Brooks B."/>
            <person name="Olm M.R."/>
            <person name="Firek B.A."/>
            <person name="Baker R."/>
            <person name="Thomas B.C."/>
            <person name="Morowitz M.J."/>
            <person name="Banfield J.F."/>
        </authorList>
    </citation>
    <scope>NUCLEOTIDE SEQUENCE [LARGE SCALE GENOMIC DNA]</scope>
    <source>
        <strain evidence="4">S2_006_000_R2_64</strain>
    </source>
</reference>
<organism evidence="4 5">
    <name type="scientific">Micavibrio aeruginosavorus</name>
    <dbReference type="NCBI Taxonomy" id="349221"/>
    <lineage>
        <taxon>Bacteria</taxon>
        <taxon>Pseudomonadati</taxon>
        <taxon>Bdellovibrionota</taxon>
        <taxon>Bdellovibrionia</taxon>
        <taxon>Bdellovibrionales</taxon>
        <taxon>Pseudobdellovibrionaceae</taxon>
        <taxon>Micavibrio</taxon>
    </lineage>
</organism>
<dbReference type="InterPro" id="IPR027417">
    <property type="entry name" value="P-loop_NTPase"/>
</dbReference>
<dbReference type="SUPFAM" id="SSF52540">
    <property type="entry name" value="P-loop containing nucleoside triphosphate hydrolases"/>
    <property type="match status" value="1"/>
</dbReference>
<dbReference type="EMBL" id="QFOT01000030">
    <property type="protein sequence ID" value="PZP56321.1"/>
    <property type="molecule type" value="Genomic_DNA"/>
</dbReference>
<proteinExistence type="predicted"/>
<protein>
    <recommendedName>
        <fullName evidence="6">Polysaccharide chain length determinant N-terminal domain-containing protein</fullName>
    </recommendedName>
</protein>
<dbReference type="PANTHER" id="PTHR32309:SF31">
    <property type="entry name" value="CAPSULAR EXOPOLYSACCHARIDE FAMILY"/>
    <property type="match status" value="1"/>
</dbReference>
<feature type="coiled-coil region" evidence="3">
    <location>
        <begin position="222"/>
        <end position="262"/>
    </location>
</feature>
<evidence type="ECO:0000313" key="5">
    <source>
        <dbReference type="Proteomes" id="UP000249739"/>
    </source>
</evidence>
<evidence type="ECO:0000256" key="3">
    <source>
        <dbReference type="SAM" id="Coils"/>
    </source>
</evidence>